<keyword evidence="1" id="KW-0472">Membrane</keyword>
<feature type="transmembrane region" description="Helical" evidence="1">
    <location>
        <begin position="183"/>
        <end position="208"/>
    </location>
</feature>
<dbReference type="KEGG" id="acoa:RB602_03655"/>
<gene>
    <name evidence="2" type="ORF">RB602_03655</name>
</gene>
<sequence length="209" mass="22008">MKDNPTDKAQGHAISDMLDQALSAGGDNEKISIGDLLAVFSSRGFGPLLLLFALVALLPPLGGVPLIPTTMGALIGLTSAQMLFGAKHPWVPKWLKNKGVSRKLVAATRERGGSWLRKIDALIGQRWDWATGPAGRRIAAGICLLLALLMPPLELLPFAVAVPASAVALFGLAVMARDGVLMVIATLASGVIFFFLMPGALRVIVGFFS</sequence>
<dbReference type="PANTHER" id="PTHR41795">
    <property type="entry name" value="EXOPOLYSACCHARIDE SYNTHESIS PROTEIN"/>
    <property type="match status" value="1"/>
</dbReference>
<reference evidence="2 3" key="1">
    <citation type="submission" date="2023-10" db="EMBL/GenBank/DDBJ databases">
        <title>Complete genome sequence of a Sphingomonadaceae bacterium.</title>
        <authorList>
            <person name="Yan C."/>
        </authorList>
    </citation>
    <scope>NUCLEOTIDE SEQUENCE [LARGE SCALE GENOMIC DNA]</scope>
    <source>
        <strain evidence="2 3">SCSIO 66989</strain>
    </source>
</reference>
<protein>
    <submittedName>
        <fullName evidence="2">Exopolysaccharide biosynthesis protein</fullName>
    </submittedName>
</protein>
<evidence type="ECO:0000256" key="1">
    <source>
        <dbReference type="SAM" id="Phobius"/>
    </source>
</evidence>
<dbReference type="PIRSF" id="PIRSF033239">
    <property type="entry name" value="ExoD"/>
    <property type="match status" value="1"/>
</dbReference>
<dbReference type="RefSeq" id="WP_317083045.1">
    <property type="nucleotide sequence ID" value="NZ_CP136594.1"/>
</dbReference>
<dbReference type="AlphaFoldDB" id="A0AA97FB44"/>
<keyword evidence="1" id="KW-1133">Transmembrane helix</keyword>
<organism evidence="2 3">
    <name type="scientific">Alterisphingorhabdus coralli</name>
    <dbReference type="NCBI Taxonomy" id="3071408"/>
    <lineage>
        <taxon>Bacteria</taxon>
        <taxon>Pseudomonadati</taxon>
        <taxon>Pseudomonadota</taxon>
        <taxon>Alphaproteobacteria</taxon>
        <taxon>Sphingomonadales</taxon>
        <taxon>Sphingomonadaceae</taxon>
        <taxon>Alterisphingorhabdus (ex Yan et al. 2024)</taxon>
    </lineage>
</organism>
<dbReference type="Proteomes" id="UP001302429">
    <property type="component" value="Chromosome"/>
</dbReference>
<feature type="transmembrane region" description="Helical" evidence="1">
    <location>
        <begin position="156"/>
        <end position="176"/>
    </location>
</feature>
<keyword evidence="1" id="KW-0812">Transmembrane</keyword>
<keyword evidence="3" id="KW-1185">Reference proteome</keyword>
<dbReference type="Pfam" id="PF06055">
    <property type="entry name" value="ExoD"/>
    <property type="match status" value="1"/>
</dbReference>
<dbReference type="InterPro" id="IPR010331">
    <property type="entry name" value="ExoD"/>
</dbReference>
<evidence type="ECO:0000313" key="2">
    <source>
        <dbReference type="EMBL" id="WOE75820.1"/>
    </source>
</evidence>
<dbReference type="EMBL" id="CP136594">
    <property type="protein sequence ID" value="WOE75820.1"/>
    <property type="molecule type" value="Genomic_DNA"/>
</dbReference>
<accession>A0AA97FB44</accession>
<proteinExistence type="predicted"/>
<evidence type="ECO:0000313" key="3">
    <source>
        <dbReference type="Proteomes" id="UP001302429"/>
    </source>
</evidence>
<dbReference type="PANTHER" id="PTHR41795:SF1">
    <property type="entry name" value="EXOPOLYSACCHARIDE SYNTHESIS PROTEIN"/>
    <property type="match status" value="1"/>
</dbReference>
<name>A0AA97FB44_9SPHN</name>
<feature type="transmembrane region" description="Helical" evidence="1">
    <location>
        <begin position="36"/>
        <end position="58"/>
    </location>
</feature>